<feature type="domain" description="Thioesterase" evidence="2">
    <location>
        <begin position="327"/>
        <end position="552"/>
    </location>
</feature>
<evidence type="ECO:0000256" key="1">
    <source>
        <dbReference type="ARBA" id="ARBA00007169"/>
    </source>
</evidence>
<keyword evidence="4" id="KW-0614">Plasmid</keyword>
<dbReference type="AlphaFoldDB" id="A0A145VQ74"/>
<dbReference type="Pfam" id="PF00975">
    <property type="entry name" value="Thioesterase"/>
    <property type="match status" value="1"/>
</dbReference>
<organism evidence="4 5">
    <name type="scientific">Haematospirillum jordaniae</name>
    <dbReference type="NCBI Taxonomy" id="1549855"/>
    <lineage>
        <taxon>Bacteria</taxon>
        <taxon>Pseudomonadati</taxon>
        <taxon>Pseudomonadota</taxon>
        <taxon>Alphaproteobacteria</taxon>
        <taxon>Rhodospirillales</taxon>
        <taxon>Novispirillaceae</taxon>
        <taxon>Haematospirillum</taxon>
    </lineage>
</organism>
<sequence length="567" mass="63042">MSTSCRLSENRSVYALLDRALSDDPFLAEQALFLNWGYEPIQSCATAREAEYETNARHIRLVHELLADTPLDGRTILDVGCGRGGLLSVLAARCSPRRLSGLDLCPENIAFCRSLAVLQGIRFQIADACCLPQPDASVDVLVNLESAGAYPDLPAFLRHVARVLRMDGVFLYGDVLPAGSVPAMVAALDALGLELIDDRDVTANVLAARRQLGDTEQQLFKRVDHMPAVLSDFLDTYRAAPGSPLFCAMERGQIVYRLMRYRKIRRVMDGLSPEMQRALKQRDHLFHEQLTVQTPQIKTRVLVSEQAGKVSRWLPWTRPVGSDAAIRLFCLPWSGGSASVYRGWERFLPAGIEVCPVELPGRGTRFADPPIDVMETLIPEMAVALESFLDRPFALFGHSLGALLAFELSSFLSRSRGYAPVHVFVSGRRPPQNPSEPPFRYGMDDESLKRNLVSLGGMPMEVQSSPELLALLLPVLRSDFRLTEQYSYDGKTALDSPLTAYVGSRDPEVSVSVMQDWNNVSTDTFSLRTFDGDHFYLLEPEPRRHLLTHLGATLLRGEHIMQQTAAE</sequence>
<evidence type="ECO:0008006" key="6">
    <source>
        <dbReference type="Google" id="ProtNLM"/>
    </source>
</evidence>
<dbReference type="InterPro" id="IPR029058">
    <property type="entry name" value="AB_hydrolase_fold"/>
</dbReference>
<dbReference type="InterPro" id="IPR029063">
    <property type="entry name" value="SAM-dependent_MTases_sf"/>
</dbReference>
<dbReference type="InterPro" id="IPR012223">
    <property type="entry name" value="TEII"/>
</dbReference>
<gene>
    <name evidence="4" type="ORF">AY555_10620</name>
</gene>
<dbReference type="PANTHER" id="PTHR11487">
    <property type="entry name" value="THIOESTERASE"/>
    <property type="match status" value="1"/>
</dbReference>
<geneLocation type="plasmid" evidence="4 5">
    <name>unnamed 2</name>
</geneLocation>
<dbReference type="OrthoDB" id="8480037at2"/>
<feature type="domain" description="Methyltransferase type 11" evidence="3">
    <location>
        <begin position="77"/>
        <end position="171"/>
    </location>
</feature>
<reference evidence="4 5" key="1">
    <citation type="submission" date="2016-02" db="EMBL/GenBank/DDBJ databases">
        <title>Complete Genome of H5569, the type strain of the newly described species Haematospirillium jordaniae.</title>
        <authorList>
            <person name="Nicholson A.C."/>
            <person name="Humrighouse B.W."/>
            <person name="Loparov V."/>
            <person name="McQuiston J.R."/>
        </authorList>
    </citation>
    <scope>NUCLEOTIDE SEQUENCE [LARGE SCALE GENOMIC DNA]</scope>
    <source>
        <strain evidence="4 5">H5569</strain>
        <plasmid evidence="5">Plasmid unnamed 2</plasmid>
    </source>
</reference>
<keyword evidence="5" id="KW-1185">Reference proteome</keyword>
<dbReference type="KEGG" id="hjo:AY555_10620"/>
<evidence type="ECO:0000313" key="5">
    <source>
        <dbReference type="Proteomes" id="UP000076066"/>
    </source>
</evidence>
<protein>
    <recommendedName>
        <fullName evidence="6">Polyketide synthase thioesterase domain-containing protein</fullName>
    </recommendedName>
</protein>
<dbReference type="SUPFAM" id="SSF53474">
    <property type="entry name" value="alpha/beta-Hydrolases"/>
    <property type="match status" value="1"/>
</dbReference>
<comment type="similarity">
    <text evidence="1">Belongs to the thioesterase family.</text>
</comment>
<dbReference type="GeneID" id="53317604"/>
<dbReference type="GO" id="GO:0008610">
    <property type="term" value="P:lipid biosynthetic process"/>
    <property type="evidence" value="ECO:0007669"/>
    <property type="project" value="TreeGrafter"/>
</dbReference>
<accession>A0A145VQ74</accession>
<evidence type="ECO:0000313" key="4">
    <source>
        <dbReference type="EMBL" id="AMW35822.1"/>
    </source>
</evidence>
<dbReference type="Pfam" id="PF08241">
    <property type="entry name" value="Methyltransf_11"/>
    <property type="match status" value="1"/>
</dbReference>
<dbReference type="RefSeq" id="WP_066137144.1">
    <property type="nucleotide sequence ID" value="NZ_CP014527.1"/>
</dbReference>
<dbReference type="CDD" id="cd02440">
    <property type="entry name" value="AdoMet_MTases"/>
    <property type="match status" value="1"/>
</dbReference>
<dbReference type="GO" id="GO:0008757">
    <property type="term" value="F:S-adenosylmethionine-dependent methyltransferase activity"/>
    <property type="evidence" value="ECO:0007669"/>
    <property type="project" value="InterPro"/>
</dbReference>
<dbReference type="EMBL" id="CP014527">
    <property type="protein sequence ID" value="AMW35822.1"/>
    <property type="molecule type" value="Genomic_DNA"/>
</dbReference>
<dbReference type="PANTHER" id="PTHR11487:SF0">
    <property type="entry name" value="S-ACYL FATTY ACID SYNTHASE THIOESTERASE, MEDIUM CHAIN"/>
    <property type="match status" value="1"/>
</dbReference>
<evidence type="ECO:0000259" key="2">
    <source>
        <dbReference type="Pfam" id="PF00975"/>
    </source>
</evidence>
<dbReference type="InterPro" id="IPR001031">
    <property type="entry name" value="Thioesterase"/>
</dbReference>
<dbReference type="Gene3D" id="3.40.50.150">
    <property type="entry name" value="Vaccinia Virus protein VP39"/>
    <property type="match status" value="1"/>
</dbReference>
<proteinExistence type="inferred from homology"/>
<dbReference type="Proteomes" id="UP000076066">
    <property type="component" value="Plasmid unnamed 2"/>
</dbReference>
<dbReference type="Gene3D" id="3.40.50.1820">
    <property type="entry name" value="alpha/beta hydrolase"/>
    <property type="match status" value="1"/>
</dbReference>
<dbReference type="InterPro" id="IPR013216">
    <property type="entry name" value="Methyltransf_11"/>
</dbReference>
<dbReference type="SUPFAM" id="SSF53335">
    <property type="entry name" value="S-adenosyl-L-methionine-dependent methyltransferases"/>
    <property type="match status" value="1"/>
</dbReference>
<evidence type="ECO:0000259" key="3">
    <source>
        <dbReference type="Pfam" id="PF08241"/>
    </source>
</evidence>
<name>A0A145VQ74_9PROT</name>